<dbReference type="GO" id="GO:0004806">
    <property type="term" value="F:triacylglycerol lipase activity"/>
    <property type="evidence" value="ECO:0007669"/>
    <property type="project" value="TreeGrafter"/>
</dbReference>
<feature type="active site" evidence="1">
    <location>
        <position position="280"/>
    </location>
</feature>
<sequence>MRRTTSVLTATMFAAAMGVVAAGPASASAAPAWGHRHHHAVKTSPYVALGDSYSSAAGVQPSVVGSPPVCSRSTLNYAHDIAAVTKPTSFTDVTCSGAKTSDFYSSQSAGVAPQLDAVTNKTRLVTMTIGGNDEDVFVDSFFGCAAISSTDITGNPCQKKYGSTFTDEIVNQTYPHLVAALRAVHEKAPHATVAIVGYPEILPATGSLACYPAMPISLGDVPWLHHEENVLNSVVRRAAWKTGSRFIDMAPSSTGHDACQPESKRWIEPAVGPVNAFPVHPNAVGEAAMARQTLLQLCIRAHAGR</sequence>
<keyword evidence="6" id="KW-1185">Reference proteome</keyword>
<comment type="caution">
    <text evidence="5">The sequence shown here is derived from an EMBL/GenBank/DDBJ whole genome shotgun (WGS) entry which is preliminary data.</text>
</comment>
<dbReference type="Pfam" id="PF13472">
    <property type="entry name" value="Lipase_GDSL_2"/>
    <property type="match status" value="1"/>
</dbReference>
<keyword evidence="3" id="KW-0732">Signal</keyword>
<dbReference type="InterPro" id="IPR036514">
    <property type="entry name" value="SGNH_hydro_sf"/>
</dbReference>
<evidence type="ECO:0000259" key="4">
    <source>
        <dbReference type="Pfam" id="PF13472"/>
    </source>
</evidence>
<reference evidence="5 6" key="1">
    <citation type="submission" date="2020-07" db="EMBL/GenBank/DDBJ databases">
        <title>Sequencing the genomes of 1000 actinobacteria strains.</title>
        <authorList>
            <person name="Klenk H.-P."/>
        </authorList>
    </citation>
    <scope>NUCLEOTIDE SEQUENCE [LARGE SCALE GENOMIC DNA]</scope>
    <source>
        <strain evidence="5 6">DSM 29531</strain>
    </source>
</reference>
<dbReference type="CDD" id="cd01823">
    <property type="entry name" value="SEST_like"/>
    <property type="match status" value="1"/>
</dbReference>
<dbReference type="PANTHER" id="PTHR37981:SF1">
    <property type="entry name" value="SGNH HYDROLASE-TYPE ESTERASE DOMAIN-CONTAINING PROTEIN"/>
    <property type="match status" value="1"/>
</dbReference>
<dbReference type="Proteomes" id="UP000571817">
    <property type="component" value="Unassembled WGS sequence"/>
</dbReference>
<dbReference type="EMBL" id="JACCFW010000001">
    <property type="protein sequence ID" value="NYJ73148.1"/>
    <property type="molecule type" value="Genomic_DNA"/>
</dbReference>
<feature type="domain" description="SGNH hydrolase-type esterase" evidence="4">
    <location>
        <begin position="48"/>
        <end position="287"/>
    </location>
</feature>
<feature type="signal peptide" evidence="3">
    <location>
        <begin position="1"/>
        <end position="21"/>
    </location>
</feature>
<dbReference type="Gene3D" id="3.40.50.1110">
    <property type="entry name" value="SGNH hydrolase"/>
    <property type="match status" value="1"/>
</dbReference>
<dbReference type="InterPro" id="IPR037460">
    <property type="entry name" value="SEST-like"/>
</dbReference>
<gene>
    <name evidence="5" type="ORF">HNR15_000111</name>
</gene>
<protein>
    <submittedName>
        <fullName evidence="5">Lysophospholipase L1-like esterase</fullName>
    </submittedName>
</protein>
<evidence type="ECO:0000256" key="1">
    <source>
        <dbReference type="PIRSR" id="PIRSR637460-1"/>
    </source>
</evidence>
<organism evidence="5 6">
    <name type="scientific">Allobranchiibius huperziae</name>
    <dbReference type="NCBI Taxonomy" id="1874116"/>
    <lineage>
        <taxon>Bacteria</taxon>
        <taxon>Bacillati</taxon>
        <taxon>Actinomycetota</taxon>
        <taxon>Actinomycetes</taxon>
        <taxon>Micrococcales</taxon>
        <taxon>Dermacoccaceae</taxon>
        <taxon>Allobranchiibius</taxon>
    </lineage>
</organism>
<dbReference type="AlphaFoldDB" id="A0A853D862"/>
<feature type="active site" description="Nucleophile" evidence="1">
    <location>
        <position position="52"/>
    </location>
</feature>
<evidence type="ECO:0000313" key="5">
    <source>
        <dbReference type="EMBL" id="NYJ73148.1"/>
    </source>
</evidence>
<feature type="disulfide bond" evidence="2">
    <location>
        <begin position="144"/>
        <end position="157"/>
    </location>
</feature>
<evidence type="ECO:0000313" key="6">
    <source>
        <dbReference type="Proteomes" id="UP000571817"/>
    </source>
</evidence>
<dbReference type="SUPFAM" id="SSF52266">
    <property type="entry name" value="SGNH hydrolase"/>
    <property type="match status" value="1"/>
</dbReference>
<feature type="chain" id="PRO_5039409110" evidence="3">
    <location>
        <begin position="22"/>
        <end position="305"/>
    </location>
</feature>
<dbReference type="GO" id="GO:0019433">
    <property type="term" value="P:triglyceride catabolic process"/>
    <property type="evidence" value="ECO:0007669"/>
    <property type="project" value="TreeGrafter"/>
</dbReference>
<name>A0A853D862_9MICO</name>
<evidence type="ECO:0000256" key="2">
    <source>
        <dbReference type="PIRSR" id="PIRSR637460-2"/>
    </source>
</evidence>
<evidence type="ECO:0000256" key="3">
    <source>
        <dbReference type="SAM" id="SignalP"/>
    </source>
</evidence>
<feature type="disulfide bond" evidence="2">
    <location>
        <begin position="70"/>
        <end position="95"/>
    </location>
</feature>
<proteinExistence type="predicted"/>
<dbReference type="PANTHER" id="PTHR37981">
    <property type="entry name" value="LIPASE 2"/>
    <property type="match status" value="1"/>
</dbReference>
<accession>A0A853D862</accession>
<dbReference type="InterPro" id="IPR013830">
    <property type="entry name" value="SGNH_hydro"/>
</dbReference>
<keyword evidence="2" id="KW-1015">Disulfide bond</keyword>
<dbReference type="RefSeq" id="WP_179478218.1">
    <property type="nucleotide sequence ID" value="NZ_JACCFW010000001.1"/>
</dbReference>
<feature type="disulfide bond" evidence="2">
    <location>
        <begin position="210"/>
        <end position="259"/>
    </location>
</feature>